<gene>
    <name evidence="1" type="ORF">MNBD_BACTEROID06-450</name>
</gene>
<dbReference type="SUPFAM" id="SSF49464">
    <property type="entry name" value="Carboxypeptidase regulatory domain-like"/>
    <property type="match status" value="1"/>
</dbReference>
<dbReference type="Pfam" id="PF13715">
    <property type="entry name" value="CarbopepD_reg_2"/>
    <property type="match status" value="1"/>
</dbReference>
<accession>A0A3B0UUB7</accession>
<evidence type="ECO:0008006" key="2">
    <source>
        <dbReference type="Google" id="ProtNLM"/>
    </source>
</evidence>
<protein>
    <recommendedName>
        <fullName evidence="2">Carboxypeptidase-like regulatory domain-containing protein</fullName>
    </recommendedName>
</protein>
<evidence type="ECO:0000313" key="1">
    <source>
        <dbReference type="EMBL" id="VAW28209.1"/>
    </source>
</evidence>
<proteinExistence type="predicted"/>
<dbReference type="AlphaFoldDB" id="A0A3B0UUB7"/>
<name>A0A3B0UUB7_9ZZZZ</name>
<feature type="non-terminal residue" evidence="1">
    <location>
        <position position="1"/>
    </location>
</feature>
<dbReference type="EMBL" id="UOES01000364">
    <property type="protein sequence ID" value="VAW28209.1"/>
    <property type="molecule type" value="Genomic_DNA"/>
</dbReference>
<organism evidence="1">
    <name type="scientific">hydrothermal vent metagenome</name>
    <dbReference type="NCBI Taxonomy" id="652676"/>
    <lineage>
        <taxon>unclassified sequences</taxon>
        <taxon>metagenomes</taxon>
        <taxon>ecological metagenomes</taxon>
    </lineage>
</organism>
<reference evidence="1" key="1">
    <citation type="submission" date="2018-06" db="EMBL/GenBank/DDBJ databases">
        <authorList>
            <person name="Zhirakovskaya E."/>
        </authorList>
    </citation>
    <scope>NUCLEOTIDE SEQUENCE</scope>
</reference>
<dbReference type="InterPro" id="IPR008969">
    <property type="entry name" value="CarboxyPept-like_regulatory"/>
</dbReference>
<sequence length="207" mass="23908">SPANTSIAGVHILNTNTNELAITDASGFFSISMHQSHVLRISAVGFKTYYFSLKKIQDKELGYVKITLQTITVGLKNVDILAKEEQRAEHLFRPKPFPSPFSFGYQGEQHKVKPSVMNPISLLYNWLSKEGKQNRKLEELLKQEEIRKFIANRYESDLIWELTGYAGKELDLFKEHCNLSDYFVANASDYELLFKIRECYNTYIPEK</sequence>